<keyword evidence="2" id="KW-1185">Reference proteome</keyword>
<name>A0A067TEV6_GALM3</name>
<protein>
    <submittedName>
        <fullName evidence="1">Uncharacterized protein</fullName>
    </submittedName>
</protein>
<evidence type="ECO:0000313" key="1">
    <source>
        <dbReference type="EMBL" id="KDR77478.1"/>
    </source>
</evidence>
<organism evidence="1 2">
    <name type="scientific">Galerina marginata (strain CBS 339.88)</name>
    <dbReference type="NCBI Taxonomy" id="685588"/>
    <lineage>
        <taxon>Eukaryota</taxon>
        <taxon>Fungi</taxon>
        <taxon>Dikarya</taxon>
        <taxon>Basidiomycota</taxon>
        <taxon>Agaricomycotina</taxon>
        <taxon>Agaricomycetes</taxon>
        <taxon>Agaricomycetidae</taxon>
        <taxon>Agaricales</taxon>
        <taxon>Agaricineae</taxon>
        <taxon>Strophariaceae</taxon>
        <taxon>Galerina</taxon>
    </lineage>
</organism>
<proteinExistence type="predicted"/>
<evidence type="ECO:0000313" key="2">
    <source>
        <dbReference type="Proteomes" id="UP000027222"/>
    </source>
</evidence>
<accession>A0A067TEV6</accession>
<dbReference type="EMBL" id="KL142376">
    <property type="protein sequence ID" value="KDR77478.1"/>
    <property type="molecule type" value="Genomic_DNA"/>
</dbReference>
<dbReference type="HOGENOM" id="CLU_2197169_0_0_1"/>
<dbReference type="AlphaFoldDB" id="A0A067TEV6"/>
<sequence>MHFSWARGAWNWFSNHLSNFPPDAEQWHYNIVRGFFNGHTTLSDNVRQNGTVEIRAPAHRGGTDPNEAEHITAAIYDPSTNEPCAVPVYIPANGRYEYRKTVHIYTGR</sequence>
<gene>
    <name evidence="1" type="ORF">GALMADRAFT_138590</name>
</gene>
<dbReference type="OrthoDB" id="3022201at2759"/>
<dbReference type="Proteomes" id="UP000027222">
    <property type="component" value="Unassembled WGS sequence"/>
</dbReference>
<reference evidence="2" key="1">
    <citation type="journal article" date="2014" name="Proc. Natl. Acad. Sci. U.S.A.">
        <title>Extensive sampling of basidiomycete genomes demonstrates inadequacy of the white-rot/brown-rot paradigm for wood decay fungi.</title>
        <authorList>
            <person name="Riley R."/>
            <person name="Salamov A.A."/>
            <person name="Brown D.W."/>
            <person name="Nagy L.G."/>
            <person name="Floudas D."/>
            <person name="Held B.W."/>
            <person name="Levasseur A."/>
            <person name="Lombard V."/>
            <person name="Morin E."/>
            <person name="Otillar R."/>
            <person name="Lindquist E.A."/>
            <person name="Sun H."/>
            <person name="LaButti K.M."/>
            <person name="Schmutz J."/>
            <person name="Jabbour D."/>
            <person name="Luo H."/>
            <person name="Baker S.E."/>
            <person name="Pisabarro A.G."/>
            <person name="Walton J.D."/>
            <person name="Blanchette R.A."/>
            <person name="Henrissat B."/>
            <person name="Martin F."/>
            <person name="Cullen D."/>
            <person name="Hibbett D.S."/>
            <person name="Grigoriev I.V."/>
        </authorList>
    </citation>
    <scope>NUCLEOTIDE SEQUENCE [LARGE SCALE GENOMIC DNA]</scope>
    <source>
        <strain evidence="2">CBS 339.88</strain>
    </source>
</reference>